<protein>
    <submittedName>
        <fullName evidence="5">Nitroreductase family protein</fullName>
    </submittedName>
</protein>
<reference evidence="5 6" key="1">
    <citation type="journal article" date="2019" name="Nat. Med.">
        <title>A library of human gut bacterial isolates paired with longitudinal multiomics data enables mechanistic microbiome research.</title>
        <authorList>
            <person name="Poyet M."/>
            <person name="Groussin M."/>
            <person name="Gibbons S.M."/>
            <person name="Avila-Pacheco J."/>
            <person name="Jiang X."/>
            <person name="Kearney S.M."/>
            <person name="Perrotta A.R."/>
            <person name="Berdy B."/>
            <person name="Zhao S."/>
            <person name="Lieberman T.D."/>
            <person name="Swanson P.K."/>
            <person name="Smith M."/>
            <person name="Roesemann S."/>
            <person name="Alexander J.E."/>
            <person name="Rich S.A."/>
            <person name="Livny J."/>
            <person name="Vlamakis H."/>
            <person name="Clish C."/>
            <person name="Bullock K."/>
            <person name="Deik A."/>
            <person name="Scott J."/>
            <person name="Pierce K.A."/>
            <person name="Xavier R.J."/>
            <person name="Alm E.J."/>
        </authorList>
    </citation>
    <scope>NUCLEOTIDE SEQUENCE [LARGE SCALE GENOMIC DNA]</scope>
    <source>
        <strain evidence="5 6">BIOML-A7</strain>
    </source>
</reference>
<organism evidence="5 6">
    <name type="scientific">Bacteroides xylanisolvens</name>
    <dbReference type="NCBI Taxonomy" id="371601"/>
    <lineage>
        <taxon>Bacteria</taxon>
        <taxon>Pseudomonadati</taxon>
        <taxon>Bacteroidota</taxon>
        <taxon>Bacteroidia</taxon>
        <taxon>Bacteroidales</taxon>
        <taxon>Bacteroidaceae</taxon>
        <taxon>Bacteroides</taxon>
    </lineage>
</organism>
<dbReference type="InterPro" id="IPR000415">
    <property type="entry name" value="Nitroreductase-like"/>
</dbReference>
<dbReference type="GO" id="GO:0005737">
    <property type="term" value="C:cytoplasm"/>
    <property type="evidence" value="ECO:0007669"/>
    <property type="project" value="UniProtKB-SubCell"/>
</dbReference>
<feature type="domain" description="Nitroreductase" evidence="4">
    <location>
        <begin position="9"/>
        <end position="179"/>
    </location>
</feature>
<comment type="subcellular location">
    <subcellularLocation>
        <location evidence="1">Cytoplasm</location>
    </subcellularLocation>
</comment>
<keyword evidence="2" id="KW-0963">Cytoplasm</keyword>
<dbReference type="AlphaFoldDB" id="A0A7J5QU78"/>
<dbReference type="Proteomes" id="UP000471447">
    <property type="component" value="Unassembled WGS sequence"/>
</dbReference>
<dbReference type="SUPFAM" id="SSF55469">
    <property type="entry name" value="FMN-dependent nitroreductase-like"/>
    <property type="match status" value="1"/>
</dbReference>
<dbReference type="CDD" id="cd02140">
    <property type="entry name" value="Frm2-like"/>
    <property type="match status" value="1"/>
</dbReference>
<dbReference type="PANTHER" id="PTHR43035:SF1">
    <property type="entry name" value="FATTY ACID REPRESSION MUTANT PROTEIN 2-RELATED"/>
    <property type="match status" value="1"/>
</dbReference>
<dbReference type="Gene3D" id="3.40.109.10">
    <property type="entry name" value="NADH Oxidase"/>
    <property type="match status" value="1"/>
</dbReference>
<dbReference type="GO" id="GO:0034599">
    <property type="term" value="P:cellular response to oxidative stress"/>
    <property type="evidence" value="ECO:0007669"/>
    <property type="project" value="InterPro"/>
</dbReference>
<name>A0A7J5QU78_9BACE</name>
<dbReference type="FunFam" id="3.40.109.10:FF:000001">
    <property type="entry name" value="Nitroreductase family"/>
    <property type="match status" value="1"/>
</dbReference>
<keyword evidence="3" id="KW-0560">Oxidoreductase</keyword>
<dbReference type="InterPro" id="IPR029479">
    <property type="entry name" value="Nitroreductase"/>
</dbReference>
<evidence type="ECO:0000259" key="4">
    <source>
        <dbReference type="Pfam" id="PF00881"/>
    </source>
</evidence>
<comment type="caution">
    <text evidence="5">The sequence shown here is derived from an EMBL/GenBank/DDBJ whole genome shotgun (WGS) entry which is preliminary data.</text>
</comment>
<dbReference type="Pfam" id="PF00881">
    <property type="entry name" value="Nitroreductase"/>
    <property type="match status" value="1"/>
</dbReference>
<dbReference type="EMBL" id="WDCG01000007">
    <property type="protein sequence ID" value="KAB6424690.1"/>
    <property type="molecule type" value="Genomic_DNA"/>
</dbReference>
<accession>A0A7J5QU78</accession>
<proteinExistence type="predicted"/>
<evidence type="ECO:0000256" key="2">
    <source>
        <dbReference type="ARBA" id="ARBA00022490"/>
    </source>
</evidence>
<sequence length="201" mass="23294">MQMNFKETLKYRRSYYHLTNSSPVSDEAIREILEFGLLHVPSAFNSQSTRVVLLLGEHHKKLWMITKEILRKMARSAEDFTRTEAKIDTSFAAGYGTVLFFEDTAVVKKLQASFPTYKESFPVWSQQTSAMHQLVIWTMLEDAGFGASLQHYNPLIDKEVRKEWKINPDWELIAQMPFGSPLQQPGNKEFTPLDDRLIVFD</sequence>
<evidence type="ECO:0000313" key="5">
    <source>
        <dbReference type="EMBL" id="KAB6424690.1"/>
    </source>
</evidence>
<evidence type="ECO:0000313" key="6">
    <source>
        <dbReference type="Proteomes" id="UP000471447"/>
    </source>
</evidence>
<dbReference type="InterPro" id="IPR033877">
    <property type="entry name" value="Frm2/Hbn1"/>
</dbReference>
<dbReference type="RefSeq" id="WP_121972073.1">
    <property type="nucleotide sequence ID" value="NZ_JBDORM010000002.1"/>
</dbReference>
<dbReference type="GO" id="GO:0016491">
    <property type="term" value="F:oxidoreductase activity"/>
    <property type="evidence" value="ECO:0007669"/>
    <property type="project" value="UniProtKB-KW"/>
</dbReference>
<dbReference type="PANTHER" id="PTHR43035">
    <property type="entry name" value="FATTY ACID REPRESSION MUTANT PROTEIN 2-RELATED"/>
    <property type="match status" value="1"/>
</dbReference>
<gene>
    <name evidence="5" type="ORF">GAZ26_08180</name>
</gene>
<evidence type="ECO:0000256" key="1">
    <source>
        <dbReference type="ARBA" id="ARBA00004496"/>
    </source>
</evidence>
<evidence type="ECO:0000256" key="3">
    <source>
        <dbReference type="ARBA" id="ARBA00023002"/>
    </source>
</evidence>